<feature type="transmembrane region" description="Helical" evidence="2">
    <location>
        <begin position="158"/>
        <end position="177"/>
    </location>
</feature>
<feature type="region of interest" description="Disordered" evidence="1">
    <location>
        <begin position="1"/>
        <end position="76"/>
    </location>
</feature>
<feature type="compositionally biased region" description="Basic residues" evidence="1">
    <location>
        <begin position="482"/>
        <end position="495"/>
    </location>
</feature>
<dbReference type="FunCoup" id="A0A2R6Q3S1">
    <property type="interactions" value="219"/>
</dbReference>
<evidence type="ECO:0000256" key="2">
    <source>
        <dbReference type="SAM" id="Phobius"/>
    </source>
</evidence>
<feature type="region of interest" description="Disordered" evidence="1">
    <location>
        <begin position="99"/>
        <end position="129"/>
    </location>
</feature>
<reference evidence="3 4" key="1">
    <citation type="submission" date="2017-07" db="EMBL/GenBank/DDBJ databases">
        <title>An improved, manually edited Actinidia chinensis var. chinensis (kiwifruit) genome highlights the challenges associated with draft genomes and gene prediction in plants.</title>
        <authorList>
            <person name="Pilkington S."/>
            <person name="Crowhurst R."/>
            <person name="Hilario E."/>
            <person name="Nardozza S."/>
            <person name="Fraser L."/>
            <person name="Peng Y."/>
            <person name="Gunaseelan K."/>
            <person name="Simpson R."/>
            <person name="Tahir J."/>
            <person name="Deroles S."/>
            <person name="Templeton K."/>
            <person name="Luo Z."/>
            <person name="Davy M."/>
            <person name="Cheng C."/>
            <person name="Mcneilage M."/>
            <person name="Scaglione D."/>
            <person name="Liu Y."/>
            <person name="Zhang Q."/>
            <person name="Datson P."/>
            <person name="De Silva N."/>
            <person name="Gardiner S."/>
            <person name="Bassett H."/>
            <person name="Chagne D."/>
            <person name="Mccallum J."/>
            <person name="Dzierzon H."/>
            <person name="Deng C."/>
            <person name="Wang Y.-Y."/>
            <person name="Barron N."/>
            <person name="Manako K."/>
            <person name="Bowen J."/>
            <person name="Foster T."/>
            <person name="Erridge Z."/>
            <person name="Tiffin H."/>
            <person name="Waite C."/>
            <person name="Davies K."/>
            <person name="Grierson E."/>
            <person name="Laing W."/>
            <person name="Kirk R."/>
            <person name="Chen X."/>
            <person name="Wood M."/>
            <person name="Montefiori M."/>
            <person name="Brummell D."/>
            <person name="Schwinn K."/>
            <person name="Catanach A."/>
            <person name="Fullerton C."/>
            <person name="Li D."/>
            <person name="Meiyalaghan S."/>
            <person name="Nieuwenhuizen N."/>
            <person name="Read N."/>
            <person name="Prakash R."/>
            <person name="Hunter D."/>
            <person name="Zhang H."/>
            <person name="Mckenzie M."/>
            <person name="Knabel M."/>
            <person name="Harris A."/>
            <person name="Allan A."/>
            <person name="Chen A."/>
            <person name="Janssen B."/>
            <person name="Plunkett B."/>
            <person name="Dwamena C."/>
            <person name="Voogd C."/>
            <person name="Leif D."/>
            <person name="Lafferty D."/>
            <person name="Souleyre E."/>
            <person name="Varkonyi-Gasic E."/>
            <person name="Gambi F."/>
            <person name="Hanley J."/>
            <person name="Yao J.-L."/>
            <person name="Cheung J."/>
            <person name="David K."/>
            <person name="Warren B."/>
            <person name="Marsh K."/>
            <person name="Snowden K."/>
            <person name="Lin-Wang K."/>
            <person name="Brian L."/>
            <person name="Martinez-Sanchez M."/>
            <person name="Wang M."/>
            <person name="Ileperuma N."/>
            <person name="Macnee N."/>
            <person name="Campin R."/>
            <person name="Mcatee P."/>
            <person name="Drummond R."/>
            <person name="Espley R."/>
            <person name="Ireland H."/>
            <person name="Wu R."/>
            <person name="Atkinson R."/>
            <person name="Karunairetnam S."/>
            <person name="Bulley S."/>
            <person name="Chunkath S."/>
            <person name="Hanley Z."/>
            <person name="Storey R."/>
            <person name="Thrimawithana A."/>
            <person name="Thomson S."/>
            <person name="David C."/>
            <person name="Testolin R."/>
        </authorList>
    </citation>
    <scope>NUCLEOTIDE SEQUENCE [LARGE SCALE GENOMIC DNA]</scope>
    <source>
        <strain evidence="4">cv. Red5</strain>
        <tissue evidence="3">Young leaf</tissue>
    </source>
</reference>
<dbReference type="Proteomes" id="UP000241394">
    <property type="component" value="Chromosome LG20"/>
</dbReference>
<protein>
    <submittedName>
        <fullName evidence="3">KAT8 regulatory NSL complex subunit 1 like</fullName>
    </submittedName>
</protein>
<accession>A0A2R6Q3S1</accession>
<feature type="compositionally biased region" description="Basic and acidic residues" evidence="1">
    <location>
        <begin position="449"/>
        <end position="459"/>
    </location>
</feature>
<dbReference type="AlphaFoldDB" id="A0A2R6Q3S1"/>
<keyword evidence="4" id="KW-1185">Reference proteome</keyword>
<feature type="compositionally biased region" description="Low complexity" evidence="1">
    <location>
        <begin position="36"/>
        <end position="64"/>
    </location>
</feature>
<dbReference type="PANTHER" id="PTHR34962:SF3">
    <property type="entry name" value="ABC SUBFAMILY C PROTEIN"/>
    <property type="match status" value="1"/>
</dbReference>
<keyword evidence="2" id="KW-0472">Membrane</keyword>
<feature type="compositionally biased region" description="Polar residues" evidence="1">
    <location>
        <begin position="496"/>
        <end position="518"/>
    </location>
</feature>
<feature type="non-terminal residue" evidence="3">
    <location>
        <position position="675"/>
    </location>
</feature>
<keyword evidence="2" id="KW-1133">Transmembrane helix</keyword>
<feature type="transmembrane region" description="Helical" evidence="2">
    <location>
        <begin position="648"/>
        <end position="669"/>
    </location>
</feature>
<sequence>MLLQTRSFSVECRLQGGERNTPPPRPSSSMAGAQCTPTSFLPPSTTSSPSPQTPILSLSSISTPNPKKPTRRKNHLRQKLLKTLTKPLIPELPPSNSIIPIESPHQQPPSGSYDQVVGEEANESDETRDLQVSEILESSEVVSGDFGNFSTRAGIQLGLFYVGAFLFQTICAVWVFGSVGSVKKDGNLNSGGETRVLELGVHENNEAKSGLLLNGNGVSISGKLGSEQIELEDKISKIRAMARDARKKEKLDSKVNSLEEEEDIYDDDDGDDDDGDDDDDDGVSDDYVVDVEVKSGIEKEVERKLVLLRKKLEKKSEKSGVLPVSLLRMLGEIGDGVDRESLDTKDVKKLLMFKKKYKFRSPSTSLGDKPKGFQGSVDRGITRSRSSSSVVEDKWIGNGSVGNDSVDMLGKEQKLGRSNGNSRGSVSLPLDEDNGRKPSNGKSKSFQTSRKELRNERVTAKSGKRNGVAIPDSRIGVAQKTALRKPSVKSGRPRKSSTLDAKNSQSPTKEIQETTTISNEPDMLQRNSISKSREVGIKQAAGEVEGKQSDDKADLWWLNLPYVLAILIRRGHEGEGQDGLYRLTTSPYTKAEGDYTVAFEDRGDATNFCYILESVFEDLGDFSADIVLLSIKVSKLDFSLLYSEPSCAFYIIMTIFIVYLANHLSSIWMSRFEMK</sequence>
<feature type="compositionally biased region" description="Acidic residues" evidence="1">
    <location>
        <begin position="258"/>
        <end position="285"/>
    </location>
</feature>
<dbReference type="InParanoid" id="A0A2R6Q3S1"/>
<comment type="caution">
    <text evidence="3">The sequence shown here is derived from an EMBL/GenBank/DDBJ whole genome shotgun (WGS) entry which is preliminary data.</text>
</comment>
<feature type="compositionally biased region" description="Low complexity" evidence="1">
    <location>
        <begin position="416"/>
        <end position="425"/>
    </location>
</feature>
<dbReference type="OrthoDB" id="1894577at2759"/>
<feature type="region of interest" description="Disordered" evidence="1">
    <location>
        <begin position="361"/>
        <end position="389"/>
    </location>
</feature>
<dbReference type="Gramene" id="PSS01503">
    <property type="protein sequence ID" value="PSS01503"/>
    <property type="gene ID" value="CEY00_Acc22860"/>
</dbReference>
<dbReference type="STRING" id="1590841.A0A2R6Q3S1"/>
<evidence type="ECO:0000313" key="4">
    <source>
        <dbReference type="Proteomes" id="UP000241394"/>
    </source>
</evidence>
<evidence type="ECO:0000313" key="3">
    <source>
        <dbReference type="EMBL" id="PSS01503.1"/>
    </source>
</evidence>
<keyword evidence="2" id="KW-0812">Transmembrane</keyword>
<feature type="region of interest" description="Disordered" evidence="1">
    <location>
        <begin position="251"/>
        <end position="285"/>
    </location>
</feature>
<name>A0A2R6Q3S1_ACTCC</name>
<dbReference type="EMBL" id="NKQK01000020">
    <property type="protein sequence ID" value="PSS01503.1"/>
    <property type="molecule type" value="Genomic_DNA"/>
</dbReference>
<organism evidence="3 4">
    <name type="scientific">Actinidia chinensis var. chinensis</name>
    <name type="common">Chinese soft-hair kiwi</name>
    <dbReference type="NCBI Taxonomy" id="1590841"/>
    <lineage>
        <taxon>Eukaryota</taxon>
        <taxon>Viridiplantae</taxon>
        <taxon>Streptophyta</taxon>
        <taxon>Embryophyta</taxon>
        <taxon>Tracheophyta</taxon>
        <taxon>Spermatophyta</taxon>
        <taxon>Magnoliopsida</taxon>
        <taxon>eudicotyledons</taxon>
        <taxon>Gunneridae</taxon>
        <taxon>Pentapetalae</taxon>
        <taxon>asterids</taxon>
        <taxon>Ericales</taxon>
        <taxon>Actinidiaceae</taxon>
        <taxon>Actinidia</taxon>
    </lineage>
</organism>
<gene>
    <name evidence="3" type="ORF">CEY00_Acc22860</name>
</gene>
<dbReference type="PANTHER" id="PTHR34962">
    <property type="entry name" value="EMBRYO DEFECTIVE 1703-RELATED"/>
    <property type="match status" value="1"/>
</dbReference>
<feature type="region of interest" description="Disordered" evidence="1">
    <location>
        <begin position="413"/>
        <end position="518"/>
    </location>
</feature>
<proteinExistence type="predicted"/>
<reference evidence="4" key="2">
    <citation type="journal article" date="2018" name="BMC Genomics">
        <title>A manually annotated Actinidia chinensis var. chinensis (kiwifruit) genome highlights the challenges associated with draft genomes and gene prediction in plants.</title>
        <authorList>
            <person name="Pilkington S.M."/>
            <person name="Crowhurst R."/>
            <person name="Hilario E."/>
            <person name="Nardozza S."/>
            <person name="Fraser L."/>
            <person name="Peng Y."/>
            <person name="Gunaseelan K."/>
            <person name="Simpson R."/>
            <person name="Tahir J."/>
            <person name="Deroles S.C."/>
            <person name="Templeton K."/>
            <person name="Luo Z."/>
            <person name="Davy M."/>
            <person name="Cheng C."/>
            <person name="McNeilage M."/>
            <person name="Scaglione D."/>
            <person name="Liu Y."/>
            <person name="Zhang Q."/>
            <person name="Datson P."/>
            <person name="De Silva N."/>
            <person name="Gardiner S.E."/>
            <person name="Bassett H."/>
            <person name="Chagne D."/>
            <person name="McCallum J."/>
            <person name="Dzierzon H."/>
            <person name="Deng C."/>
            <person name="Wang Y.Y."/>
            <person name="Barron L."/>
            <person name="Manako K."/>
            <person name="Bowen J."/>
            <person name="Foster T.M."/>
            <person name="Erridge Z.A."/>
            <person name="Tiffin H."/>
            <person name="Waite C.N."/>
            <person name="Davies K.M."/>
            <person name="Grierson E.P."/>
            <person name="Laing W.A."/>
            <person name="Kirk R."/>
            <person name="Chen X."/>
            <person name="Wood M."/>
            <person name="Montefiori M."/>
            <person name="Brummell D.A."/>
            <person name="Schwinn K.E."/>
            <person name="Catanach A."/>
            <person name="Fullerton C."/>
            <person name="Li D."/>
            <person name="Meiyalaghan S."/>
            <person name="Nieuwenhuizen N."/>
            <person name="Read N."/>
            <person name="Prakash R."/>
            <person name="Hunter D."/>
            <person name="Zhang H."/>
            <person name="McKenzie M."/>
            <person name="Knabel M."/>
            <person name="Harris A."/>
            <person name="Allan A.C."/>
            <person name="Gleave A."/>
            <person name="Chen A."/>
            <person name="Janssen B.J."/>
            <person name="Plunkett B."/>
            <person name="Ampomah-Dwamena C."/>
            <person name="Voogd C."/>
            <person name="Leif D."/>
            <person name="Lafferty D."/>
            <person name="Souleyre E.J.F."/>
            <person name="Varkonyi-Gasic E."/>
            <person name="Gambi F."/>
            <person name="Hanley J."/>
            <person name="Yao J.L."/>
            <person name="Cheung J."/>
            <person name="David K.M."/>
            <person name="Warren B."/>
            <person name="Marsh K."/>
            <person name="Snowden K.C."/>
            <person name="Lin-Wang K."/>
            <person name="Brian L."/>
            <person name="Martinez-Sanchez M."/>
            <person name="Wang M."/>
            <person name="Ileperuma N."/>
            <person name="Macnee N."/>
            <person name="Campin R."/>
            <person name="McAtee P."/>
            <person name="Drummond R.S.M."/>
            <person name="Espley R.V."/>
            <person name="Ireland H.S."/>
            <person name="Wu R."/>
            <person name="Atkinson R.G."/>
            <person name="Karunairetnam S."/>
            <person name="Bulley S."/>
            <person name="Chunkath S."/>
            <person name="Hanley Z."/>
            <person name="Storey R."/>
            <person name="Thrimawithana A.H."/>
            <person name="Thomson S."/>
            <person name="David C."/>
            <person name="Testolin R."/>
            <person name="Huang H."/>
            <person name="Hellens R.P."/>
            <person name="Schaffer R.J."/>
        </authorList>
    </citation>
    <scope>NUCLEOTIDE SEQUENCE [LARGE SCALE GENOMIC DNA]</scope>
    <source>
        <strain evidence="4">cv. Red5</strain>
    </source>
</reference>
<dbReference type="OMA" id="MAVFRCA"/>
<evidence type="ECO:0000256" key="1">
    <source>
        <dbReference type="SAM" id="MobiDB-lite"/>
    </source>
</evidence>